<dbReference type="Pfam" id="PF07907">
    <property type="entry name" value="YibE_F"/>
    <property type="match status" value="1"/>
</dbReference>
<feature type="transmembrane region" description="Helical" evidence="2">
    <location>
        <begin position="179"/>
        <end position="196"/>
    </location>
</feature>
<evidence type="ECO:0000313" key="3">
    <source>
        <dbReference type="EMBL" id="SDT18645.1"/>
    </source>
</evidence>
<dbReference type="STRING" id="642780.SAMN04488570_3780"/>
<feature type="region of interest" description="Disordered" evidence="1">
    <location>
        <begin position="85"/>
        <end position="117"/>
    </location>
</feature>
<dbReference type="Proteomes" id="UP000198859">
    <property type="component" value="Chromosome I"/>
</dbReference>
<evidence type="ECO:0000313" key="4">
    <source>
        <dbReference type="Proteomes" id="UP000198859"/>
    </source>
</evidence>
<feature type="compositionally biased region" description="Low complexity" evidence="1">
    <location>
        <begin position="99"/>
        <end position="108"/>
    </location>
</feature>
<feature type="transmembrane region" description="Helical" evidence="2">
    <location>
        <begin position="358"/>
        <end position="380"/>
    </location>
</feature>
<dbReference type="PANTHER" id="PTHR41771">
    <property type="entry name" value="MEMBRANE PROTEIN-RELATED"/>
    <property type="match status" value="1"/>
</dbReference>
<dbReference type="EMBL" id="LT629757">
    <property type="protein sequence ID" value="SDT18645.1"/>
    <property type="molecule type" value="Genomic_DNA"/>
</dbReference>
<evidence type="ECO:0000256" key="2">
    <source>
        <dbReference type="SAM" id="Phobius"/>
    </source>
</evidence>
<feature type="transmembrane region" description="Helical" evidence="2">
    <location>
        <begin position="301"/>
        <end position="322"/>
    </location>
</feature>
<accession>A0A1H1YB79</accession>
<feature type="transmembrane region" description="Helical" evidence="2">
    <location>
        <begin position="400"/>
        <end position="422"/>
    </location>
</feature>
<gene>
    <name evidence="3" type="ORF">SAMN04488570_3780</name>
</gene>
<proteinExistence type="predicted"/>
<feature type="region of interest" description="Disordered" evidence="1">
    <location>
        <begin position="1"/>
        <end position="25"/>
    </location>
</feature>
<sequence length="433" mass="44270">MARVTGRHAHAHSHLDAPDGPDVGSRPGARRALLAFLGVAGLATVLGLVLLWPQGDARVEDASAAFVAPGVTFQSAEVTDVAEACPAPQPAGGTGGTGSDPAAPTPGTSRGDVERQQGCGQVSARVLTGDEAGTEVTVGVPPEVSRSGLRSGDRVQLLQVPSQAGTETPFSFVNVERNAPIGWLALAFVVVVALVARLRGLLALVGLGVGALVLVRFVLPALLEGGDGLLVAMTGSSAIMFVVLYLAHGVSVRTSAALAGTLLGVAVTAAIGILAIDRTRLTGVSDETGQLLATFLTDLDFQGLLTCAVIVAGLGVLNDVTITQASAVWELRAVAPELGRAELFTRGMRIGRDHIASTIYTIVFAYSGAALSVLLLLSFYERPALSLVSTEDFAEEIVRTLASGIGLVLAVPITTAIAALTVEAARPRDTADA</sequence>
<dbReference type="PANTHER" id="PTHR41771:SF1">
    <property type="entry name" value="MEMBRANE PROTEIN"/>
    <property type="match status" value="1"/>
</dbReference>
<organism evidence="3 4">
    <name type="scientific">Nocardioides scoriae</name>
    <dbReference type="NCBI Taxonomy" id="642780"/>
    <lineage>
        <taxon>Bacteria</taxon>
        <taxon>Bacillati</taxon>
        <taxon>Actinomycetota</taxon>
        <taxon>Actinomycetes</taxon>
        <taxon>Propionibacteriales</taxon>
        <taxon>Nocardioidaceae</taxon>
        <taxon>Nocardioides</taxon>
    </lineage>
</organism>
<feature type="transmembrane region" description="Helical" evidence="2">
    <location>
        <begin position="256"/>
        <end position="276"/>
    </location>
</feature>
<evidence type="ECO:0000256" key="1">
    <source>
        <dbReference type="SAM" id="MobiDB-lite"/>
    </source>
</evidence>
<feature type="transmembrane region" description="Helical" evidence="2">
    <location>
        <begin position="32"/>
        <end position="52"/>
    </location>
</feature>
<keyword evidence="4" id="KW-1185">Reference proteome</keyword>
<keyword evidence="2" id="KW-0812">Transmembrane</keyword>
<reference evidence="4" key="1">
    <citation type="submission" date="2016-10" db="EMBL/GenBank/DDBJ databases">
        <authorList>
            <person name="Varghese N."/>
            <person name="Submissions S."/>
        </authorList>
    </citation>
    <scope>NUCLEOTIDE SEQUENCE [LARGE SCALE GENOMIC DNA]</scope>
    <source>
        <strain evidence="4">DSM 22127</strain>
    </source>
</reference>
<protein>
    <submittedName>
        <fullName evidence="3">Uncharacterized membrane protein</fullName>
    </submittedName>
</protein>
<dbReference type="OrthoDB" id="5846312at2"/>
<name>A0A1H1YB79_9ACTN</name>
<keyword evidence="2" id="KW-1133">Transmembrane helix</keyword>
<dbReference type="InterPro" id="IPR012507">
    <property type="entry name" value="YibE_F"/>
</dbReference>
<dbReference type="AlphaFoldDB" id="A0A1H1YB79"/>
<feature type="compositionally biased region" description="Basic residues" evidence="1">
    <location>
        <begin position="1"/>
        <end position="12"/>
    </location>
</feature>
<feature type="transmembrane region" description="Helical" evidence="2">
    <location>
        <begin position="201"/>
        <end position="223"/>
    </location>
</feature>
<feature type="transmembrane region" description="Helical" evidence="2">
    <location>
        <begin position="229"/>
        <end position="247"/>
    </location>
</feature>
<keyword evidence="2" id="KW-0472">Membrane</keyword>